<proteinExistence type="predicted"/>
<accession>A0ABW3MF29</accession>
<sequence length="66" mass="7323">MTADRGLYVYAITRAGEWDLPDPRTRAINHDGLGLVVTDVDIATFRDLDADPVESGRLATLVREHD</sequence>
<keyword evidence="2" id="KW-1185">Reference proteome</keyword>
<evidence type="ECO:0000313" key="1">
    <source>
        <dbReference type="EMBL" id="MFD1049245.1"/>
    </source>
</evidence>
<dbReference type="EMBL" id="JBHTIS010002064">
    <property type="protein sequence ID" value="MFD1049245.1"/>
    <property type="molecule type" value="Genomic_DNA"/>
</dbReference>
<protein>
    <submittedName>
        <fullName evidence="1">Uncharacterized protein</fullName>
    </submittedName>
</protein>
<dbReference type="Proteomes" id="UP001597045">
    <property type="component" value="Unassembled WGS sequence"/>
</dbReference>
<reference evidence="2" key="1">
    <citation type="journal article" date="2019" name="Int. J. Syst. Evol. Microbiol.">
        <title>The Global Catalogue of Microorganisms (GCM) 10K type strain sequencing project: providing services to taxonomists for standard genome sequencing and annotation.</title>
        <authorList>
            <consortium name="The Broad Institute Genomics Platform"/>
            <consortium name="The Broad Institute Genome Sequencing Center for Infectious Disease"/>
            <person name="Wu L."/>
            <person name="Ma J."/>
        </authorList>
    </citation>
    <scope>NUCLEOTIDE SEQUENCE [LARGE SCALE GENOMIC DNA]</scope>
    <source>
        <strain evidence="2">JCM 31486</strain>
    </source>
</reference>
<gene>
    <name evidence="1" type="ORF">ACFQ1S_28760</name>
</gene>
<comment type="caution">
    <text evidence="1">The sequence shown here is derived from an EMBL/GenBank/DDBJ whole genome shotgun (WGS) entry which is preliminary data.</text>
</comment>
<feature type="non-terminal residue" evidence="1">
    <location>
        <position position="66"/>
    </location>
</feature>
<organism evidence="1 2">
    <name type="scientific">Kibdelosporangium lantanae</name>
    <dbReference type="NCBI Taxonomy" id="1497396"/>
    <lineage>
        <taxon>Bacteria</taxon>
        <taxon>Bacillati</taxon>
        <taxon>Actinomycetota</taxon>
        <taxon>Actinomycetes</taxon>
        <taxon>Pseudonocardiales</taxon>
        <taxon>Pseudonocardiaceae</taxon>
        <taxon>Kibdelosporangium</taxon>
    </lineage>
</organism>
<evidence type="ECO:0000313" key="2">
    <source>
        <dbReference type="Proteomes" id="UP001597045"/>
    </source>
</evidence>
<name>A0ABW3MF29_9PSEU</name>